<evidence type="ECO:0000259" key="1">
    <source>
        <dbReference type="Pfam" id="PF07733"/>
    </source>
</evidence>
<dbReference type="GO" id="GO:0003887">
    <property type="term" value="F:DNA-directed DNA polymerase activity"/>
    <property type="evidence" value="ECO:0007669"/>
    <property type="project" value="UniProtKB-EC"/>
</dbReference>
<keyword evidence="2" id="KW-0808">Transferase</keyword>
<name>A0A3B0P091_9BACT</name>
<protein>
    <submittedName>
        <fullName evidence="2">DNA polymerase III polC-type</fullName>
        <ecNumber evidence="2">2.7.7.7</ecNumber>
    </submittedName>
</protein>
<dbReference type="SUPFAM" id="SSF53098">
    <property type="entry name" value="Ribonuclease H-like"/>
    <property type="match status" value="1"/>
</dbReference>
<sequence>MLDEFVFLNDEKKIKEIVIYNPKKIADQIGDIQVIKDKLYVPSFDNSEIKLRELVYENLHQKYGNNPDKKIVERIEKELNPIIKYGYSAIYW</sequence>
<gene>
    <name evidence="2" type="primary">polC_5</name>
    <name evidence="2" type="ORF">NCTC10135_01032</name>
</gene>
<evidence type="ECO:0000313" key="3">
    <source>
        <dbReference type="Proteomes" id="UP000259864"/>
    </source>
</evidence>
<proteinExistence type="predicted"/>
<dbReference type="InterPro" id="IPR012337">
    <property type="entry name" value="RNaseH-like_sf"/>
</dbReference>
<dbReference type="AlphaFoldDB" id="A0A3B0P091"/>
<dbReference type="EMBL" id="LS991949">
    <property type="protein sequence ID" value="SYV90508.1"/>
    <property type="molecule type" value="Genomic_DNA"/>
</dbReference>
<dbReference type="KEGG" id="mala:NCTC10135_01032"/>
<evidence type="ECO:0000313" key="2">
    <source>
        <dbReference type="EMBL" id="SYV90508.1"/>
    </source>
</evidence>
<accession>A0A3B0P091</accession>
<dbReference type="Proteomes" id="UP000259864">
    <property type="component" value="Chromosome 1"/>
</dbReference>
<keyword evidence="2" id="KW-0548">Nucleotidyltransferase</keyword>
<dbReference type="InterPro" id="IPR011708">
    <property type="entry name" value="DNA_pol3_alpha_NTPase_dom"/>
</dbReference>
<dbReference type="Pfam" id="PF07733">
    <property type="entry name" value="DNA_pol3_alpha"/>
    <property type="match status" value="1"/>
</dbReference>
<reference evidence="3" key="1">
    <citation type="submission" date="2018-06" db="EMBL/GenBank/DDBJ databases">
        <authorList>
            <consortium name="Pathogen Informatics"/>
        </authorList>
    </citation>
    <scope>NUCLEOTIDE SEQUENCE [LARGE SCALE GENOMIC DNA]</scope>
    <source>
        <strain evidence="3">NCTC10135</strain>
    </source>
</reference>
<feature type="non-terminal residue" evidence="2">
    <location>
        <position position="92"/>
    </location>
</feature>
<dbReference type="GO" id="GO:0006260">
    <property type="term" value="P:DNA replication"/>
    <property type="evidence" value="ECO:0007669"/>
    <property type="project" value="InterPro"/>
</dbReference>
<dbReference type="GO" id="GO:0008408">
    <property type="term" value="F:3'-5' exonuclease activity"/>
    <property type="evidence" value="ECO:0007669"/>
    <property type="project" value="InterPro"/>
</dbReference>
<feature type="domain" description="Bacterial DNA polymerase III alpha subunit NTPase" evidence="1">
    <location>
        <begin position="50"/>
        <end position="92"/>
    </location>
</feature>
<dbReference type="EC" id="2.7.7.7" evidence="2"/>
<organism evidence="2 3">
    <name type="scientific">Metamycoplasma alkalescens</name>
    <dbReference type="NCBI Taxonomy" id="45363"/>
    <lineage>
        <taxon>Bacteria</taxon>
        <taxon>Bacillati</taxon>
        <taxon>Mycoplasmatota</taxon>
        <taxon>Mycoplasmoidales</taxon>
        <taxon>Metamycoplasmataceae</taxon>
        <taxon>Metamycoplasma</taxon>
    </lineage>
</organism>